<gene>
    <name evidence="1" type="primary">AlNc14C123G6721</name>
    <name evidence="1" type="ORF">ALNC14_075880</name>
</gene>
<dbReference type="EMBL" id="FR824168">
    <property type="protein sequence ID" value="CCA21445.1"/>
    <property type="molecule type" value="Genomic_DNA"/>
</dbReference>
<accession>F0WJJ6</accession>
<reference evidence="1" key="2">
    <citation type="submission" date="2011-02" db="EMBL/GenBank/DDBJ databases">
        <authorList>
            <person name="MacLean D."/>
        </authorList>
    </citation>
    <scope>NUCLEOTIDE SEQUENCE</scope>
</reference>
<name>F0WJJ6_9STRA</name>
<dbReference type="AlphaFoldDB" id="F0WJJ6"/>
<evidence type="ECO:0000313" key="1">
    <source>
        <dbReference type="EMBL" id="CCA21445.1"/>
    </source>
</evidence>
<sequence length="526" mass="59240">MPILETADRAELSSNSQSVDQTTLTPAIQQSTLQCILKHGRSITSLCETCMKKASKSGSLKRYWLLAKRVSTIYMIEVSDPRRVKNKCKRQGICANGFTAVLSEKLCNLFKLKVSTHTNELNSSGGIEKSEKLRNELSVKGFNESFPMPLRNSNWNLADKGSFMALSEGILSQVHWISTQHALLHTTTQGCWGCLVRYTGGMVVLHRIQATPSKEHKPTYLVQLFTDRIASFIAEGAMKSTNKCSHVCGKIDMVNGCTSADVHVDSFIPPNDISLSIEEELPAKLKTVGMGEFGGCIWARRMIKTSECHSCFSELGSVWEISPITFLISLSFSDPKMITTLHRCIANEKMGCVQLERMPNIMCEYEPEAKIMHAFDLNLVSFEMDRTLSGTVSSASESTSTGMLIAVRWDVKAGEEPTACLECLALRRKVVFVSVKKQYVWIVKFQQSLPNCEFCSMMTPVEGRAIPYNQYLPQISSNEMYEHVYGNKEGPKLRQGHDKVYRNRKRKQQDEHHQVDIRNVRMAKYQ</sequence>
<proteinExistence type="predicted"/>
<reference evidence="1" key="1">
    <citation type="journal article" date="2011" name="PLoS Biol.">
        <title>Gene gain and loss during evolution of obligate parasitism in the white rust pathogen of Arabidopsis thaliana.</title>
        <authorList>
            <person name="Kemen E."/>
            <person name="Gardiner A."/>
            <person name="Schultz-Larsen T."/>
            <person name="Kemen A.C."/>
            <person name="Balmuth A.L."/>
            <person name="Robert-Seilaniantz A."/>
            <person name="Bailey K."/>
            <person name="Holub E."/>
            <person name="Studholme D.J."/>
            <person name="Maclean D."/>
            <person name="Jones J.D."/>
        </authorList>
    </citation>
    <scope>NUCLEOTIDE SEQUENCE</scope>
</reference>
<organism evidence="1">
    <name type="scientific">Albugo laibachii Nc14</name>
    <dbReference type="NCBI Taxonomy" id="890382"/>
    <lineage>
        <taxon>Eukaryota</taxon>
        <taxon>Sar</taxon>
        <taxon>Stramenopiles</taxon>
        <taxon>Oomycota</taxon>
        <taxon>Peronosporomycetes</taxon>
        <taxon>Albuginales</taxon>
        <taxon>Albuginaceae</taxon>
        <taxon>Albugo</taxon>
    </lineage>
</organism>
<protein>
    <submittedName>
        <fullName evidence="1">AlNc14C123G6721 protein</fullName>
    </submittedName>
</protein>
<dbReference type="HOGENOM" id="CLU_518199_0_0_1"/>